<name>A0A0E9V8X3_ANGAN</name>
<organism evidence="1">
    <name type="scientific">Anguilla anguilla</name>
    <name type="common">European freshwater eel</name>
    <name type="synonym">Muraena anguilla</name>
    <dbReference type="NCBI Taxonomy" id="7936"/>
    <lineage>
        <taxon>Eukaryota</taxon>
        <taxon>Metazoa</taxon>
        <taxon>Chordata</taxon>
        <taxon>Craniata</taxon>
        <taxon>Vertebrata</taxon>
        <taxon>Euteleostomi</taxon>
        <taxon>Actinopterygii</taxon>
        <taxon>Neopterygii</taxon>
        <taxon>Teleostei</taxon>
        <taxon>Anguilliformes</taxon>
        <taxon>Anguillidae</taxon>
        <taxon>Anguilla</taxon>
    </lineage>
</organism>
<protein>
    <submittedName>
        <fullName evidence="1">Uncharacterized protein</fullName>
    </submittedName>
</protein>
<evidence type="ECO:0000313" key="1">
    <source>
        <dbReference type="EMBL" id="JAH74456.1"/>
    </source>
</evidence>
<dbReference type="EMBL" id="GBXM01034121">
    <property type="protein sequence ID" value="JAH74456.1"/>
    <property type="molecule type" value="Transcribed_RNA"/>
</dbReference>
<reference evidence="1" key="1">
    <citation type="submission" date="2014-11" db="EMBL/GenBank/DDBJ databases">
        <authorList>
            <person name="Amaro Gonzalez C."/>
        </authorList>
    </citation>
    <scope>NUCLEOTIDE SEQUENCE</scope>
</reference>
<accession>A0A0E9V8X3</accession>
<dbReference type="AlphaFoldDB" id="A0A0E9V8X3"/>
<reference evidence="1" key="2">
    <citation type="journal article" date="2015" name="Fish Shellfish Immunol.">
        <title>Early steps in the European eel (Anguilla anguilla)-Vibrio vulnificus interaction in the gills: Role of the RtxA13 toxin.</title>
        <authorList>
            <person name="Callol A."/>
            <person name="Pajuelo D."/>
            <person name="Ebbesson L."/>
            <person name="Teles M."/>
            <person name="MacKenzie S."/>
            <person name="Amaro C."/>
        </authorList>
    </citation>
    <scope>NUCLEOTIDE SEQUENCE</scope>
</reference>
<sequence>MLTDPHMYIYICVCAQLYKGL</sequence>
<proteinExistence type="predicted"/>